<comment type="caution">
    <text evidence="1">The sequence shown here is derived from an EMBL/GenBank/DDBJ whole genome shotgun (WGS) entry which is preliminary data.</text>
</comment>
<dbReference type="Proteomes" id="UP000447434">
    <property type="component" value="Chromosome 4"/>
</dbReference>
<dbReference type="EMBL" id="WOCE01000004">
    <property type="protein sequence ID" value="KAE9615666.1"/>
    <property type="molecule type" value="Genomic_DNA"/>
</dbReference>
<proteinExistence type="predicted"/>
<dbReference type="AlphaFoldDB" id="A0A6A4QQZ2"/>
<protein>
    <submittedName>
        <fullName evidence="1">Uncharacterized protein</fullName>
    </submittedName>
</protein>
<keyword evidence="2" id="KW-1185">Reference proteome</keyword>
<name>A0A6A4QQZ2_LUPAL</name>
<evidence type="ECO:0000313" key="2">
    <source>
        <dbReference type="Proteomes" id="UP000447434"/>
    </source>
</evidence>
<gene>
    <name evidence="1" type="ORF">Lalb_Chr04g0257751</name>
</gene>
<accession>A0A6A4QQZ2</accession>
<evidence type="ECO:0000313" key="1">
    <source>
        <dbReference type="EMBL" id="KAE9615666.1"/>
    </source>
</evidence>
<reference evidence="2" key="1">
    <citation type="journal article" date="2020" name="Nat. Commun.">
        <title>Genome sequence of the cluster root forming white lupin.</title>
        <authorList>
            <person name="Hufnagel B."/>
            <person name="Marques A."/>
            <person name="Soriano A."/>
            <person name="Marques L."/>
            <person name="Divol F."/>
            <person name="Doumas P."/>
            <person name="Sallet E."/>
            <person name="Mancinotti D."/>
            <person name="Carrere S."/>
            <person name="Marande W."/>
            <person name="Arribat S."/>
            <person name="Keller J."/>
            <person name="Huneau C."/>
            <person name="Blein T."/>
            <person name="Aime D."/>
            <person name="Laguerre M."/>
            <person name="Taylor J."/>
            <person name="Schubert V."/>
            <person name="Nelson M."/>
            <person name="Geu-Flores F."/>
            <person name="Crespi M."/>
            <person name="Gallardo-Guerrero K."/>
            <person name="Delaux P.-M."/>
            <person name="Salse J."/>
            <person name="Berges H."/>
            <person name="Guyot R."/>
            <person name="Gouzy J."/>
            <person name="Peret B."/>
        </authorList>
    </citation>
    <scope>NUCLEOTIDE SEQUENCE [LARGE SCALE GENOMIC DNA]</scope>
    <source>
        <strain evidence="2">cv. Amiga</strain>
    </source>
</reference>
<sequence>MMKGNHFKFGILDDITMYISGQKDKMMNTSGCSVQLRWCLMLN</sequence>
<organism evidence="1 2">
    <name type="scientific">Lupinus albus</name>
    <name type="common">White lupine</name>
    <name type="synonym">Lupinus termis</name>
    <dbReference type="NCBI Taxonomy" id="3870"/>
    <lineage>
        <taxon>Eukaryota</taxon>
        <taxon>Viridiplantae</taxon>
        <taxon>Streptophyta</taxon>
        <taxon>Embryophyta</taxon>
        <taxon>Tracheophyta</taxon>
        <taxon>Spermatophyta</taxon>
        <taxon>Magnoliopsida</taxon>
        <taxon>eudicotyledons</taxon>
        <taxon>Gunneridae</taxon>
        <taxon>Pentapetalae</taxon>
        <taxon>rosids</taxon>
        <taxon>fabids</taxon>
        <taxon>Fabales</taxon>
        <taxon>Fabaceae</taxon>
        <taxon>Papilionoideae</taxon>
        <taxon>50 kb inversion clade</taxon>
        <taxon>genistoids sensu lato</taxon>
        <taxon>core genistoids</taxon>
        <taxon>Genisteae</taxon>
        <taxon>Lupinus</taxon>
    </lineage>
</organism>